<sequence length="121" mass="13094">MNLAMVGWIALGAGIGAPLRFIIDRVVTEKSATSRVPLGLLVVNIFGSALFGIILGMNNPTLIVVIGSGFCGALTTFSGFAWESNALWRQRRADFWIFITAMVVLCVLAFWLTWTVTSALV</sequence>
<comment type="subcellular location">
    <subcellularLocation>
        <location evidence="1">Cell membrane</location>
        <topology evidence="1">Multi-pass membrane protein</topology>
    </subcellularLocation>
</comment>
<organism evidence="10">
    <name type="scientific">freshwater metagenome</name>
    <dbReference type="NCBI Taxonomy" id="449393"/>
    <lineage>
        <taxon>unclassified sequences</taxon>
        <taxon>metagenomes</taxon>
        <taxon>ecological metagenomes</taxon>
    </lineage>
</organism>
<feature type="transmembrane region" description="Helical" evidence="8">
    <location>
        <begin position="94"/>
        <end position="114"/>
    </location>
</feature>
<dbReference type="InterPro" id="IPR003691">
    <property type="entry name" value="FluC"/>
</dbReference>
<comment type="similarity">
    <text evidence="6">Belongs to the fluoride channel Fluc/FEX (TC 1.A.43) family.</text>
</comment>
<feature type="transmembrane region" description="Helical" evidence="8">
    <location>
        <begin position="35"/>
        <end position="55"/>
    </location>
</feature>
<name>A0A6J7SA75_9ZZZZ</name>
<evidence type="ECO:0000256" key="2">
    <source>
        <dbReference type="ARBA" id="ARBA00022475"/>
    </source>
</evidence>
<feature type="transmembrane region" description="Helical" evidence="8">
    <location>
        <begin position="61"/>
        <end position="82"/>
    </location>
</feature>
<dbReference type="PANTHER" id="PTHR28259:SF1">
    <property type="entry name" value="FLUORIDE EXPORT PROTEIN 1-RELATED"/>
    <property type="match status" value="1"/>
</dbReference>
<keyword evidence="5 8" id="KW-0472">Membrane</keyword>
<comment type="catalytic activity">
    <reaction evidence="7">
        <text>fluoride(in) = fluoride(out)</text>
        <dbReference type="Rhea" id="RHEA:76159"/>
        <dbReference type="ChEBI" id="CHEBI:17051"/>
    </reaction>
    <physiologicalReaction direction="left-to-right" evidence="7">
        <dbReference type="Rhea" id="RHEA:76160"/>
    </physiologicalReaction>
</comment>
<dbReference type="GO" id="GO:1903425">
    <property type="term" value="F:fluoride transmembrane transporter activity"/>
    <property type="evidence" value="ECO:0007669"/>
    <property type="project" value="TreeGrafter"/>
</dbReference>
<protein>
    <submittedName>
        <fullName evidence="10">Unannotated protein</fullName>
    </submittedName>
</protein>
<evidence type="ECO:0000313" key="9">
    <source>
        <dbReference type="EMBL" id="CAB4913812.1"/>
    </source>
</evidence>
<evidence type="ECO:0000256" key="4">
    <source>
        <dbReference type="ARBA" id="ARBA00022989"/>
    </source>
</evidence>
<evidence type="ECO:0000256" key="3">
    <source>
        <dbReference type="ARBA" id="ARBA00022692"/>
    </source>
</evidence>
<evidence type="ECO:0000256" key="8">
    <source>
        <dbReference type="SAM" id="Phobius"/>
    </source>
</evidence>
<gene>
    <name evidence="9" type="ORF">UFOPK3495_01753</name>
    <name evidence="10" type="ORF">UFOPK4237_00786</name>
</gene>
<dbReference type="PANTHER" id="PTHR28259">
    <property type="entry name" value="FLUORIDE EXPORT PROTEIN 1-RELATED"/>
    <property type="match status" value="1"/>
</dbReference>
<evidence type="ECO:0000313" key="10">
    <source>
        <dbReference type="EMBL" id="CAB5038234.1"/>
    </source>
</evidence>
<reference evidence="10" key="1">
    <citation type="submission" date="2020-05" db="EMBL/GenBank/DDBJ databases">
        <authorList>
            <person name="Chiriac C."/>
            <person name="Salcher M."/>
            <person name="Ghai R."/>
            <person name="Kavagutti S V."/>
        </authorList>
    </citation>
    <scope>NUCLEOTIDE SEQUENCE</scope>
</reference>
<dbReference type="HAMAP" id="MF_00454">
    <property type="entry name" value="FluC"/>
    <property type="match status" value="1"/>
</dbReference>
<dbReference type="Pfam" id="PF02537">
    <property type="entry name" value="CRCB"/>
    <property type="match status" value="1"/>
</dbReference>
<evidence type="ECO:0000256" key="1">
    <source>
        <dbReference type="ARBA" id="ARBA00004651"/>
    </source>
</evidence>
<evidence type="ECO:0000256" key="7">
    <source>
        <dbReference type="ARBA" id="ARBA00035585"/>
    </source>
</evidence>
<keyword evidence="3 8" id="KW-0812">Transmembrane</keyword>
<dbReference type="EMBL" id="CAFBPZ010000044">
    <property type="protein sequence ID" value="CAB5038234.1"/>
    <property type="molecule type" value="Genomic_DNA"/>
</dbReference>
<feature type="transmembrane region" description="Helical" evidence="8">
    <location>
        <begin position="6"/>
        <end position="23"/>
    </location>
</feature>
<dbReference type="EMBL" id="CAFBMC010000161">
    <property type="protein sequence ID" value="CAB4913812.1"/>
    <property type="molecule type" value="Genomic_DNA"/>
</dbReference>
<dbReference type="GO" id="GO:0005886">
    <property type="term" value="C:plasma membrane"/>
    <property type="evidence" value="ECO:0007669"/>
    <property type="project" value="UniProtKB-SubCell"/>
</dbReference>
<proteinExistence type="inferred from homology"/>
<dbReference type="AlphaFoldDB" id="A0A6J7SA75"/>
<accession>A0A6J7SA75</accession>
<evidence type="ECO:0000256" key="5">
    <source>
        <dbReference type="ARBA" id="ARBA00023136"/>
    </source>
</evidence>
<keyword evidence="4 8" id="KW-1133">Transmembrane helix</keyword>
<keyword evidence="2" id="KW-1003">Cell membrane</keyword>
<evidence type="ECO:0000256" key="6">
    <source>
        <dbReference type="ARBA" id="ARBA00035120"/>
    </source>
</evidence>